<dbReference type="GO" id="GO:0004035">
    <property type="term" value="F:alkaline phosphatase activity"/>
    <property type="evidence" value="ECO:0007669"/>
    <property type="project" value="UniProtKB-EC"/>
</dbReference>
<dbReference type="EMBL" id="JBJKFK010002036">
    <property type="protein sequence ID" value="KAL3311750.1"/>
    <property type="molecule type" value="Genomic_DNA"/>
</dbReference>
<accession>A0ABD2PWF0</accession>
<keyword evidence="2" id="KW-0479">Metal-binding</keyword>
<dbReference type="Proteomes" id="UP001626550">
    <property type="component" value="Unassembled WGS sequence"/>
</dbReference>
<sequence length="68" mass="7291">IVADQAIAIDDAMAVARKRTNDQETLVIVTADHSHGLVISNEKRDKSIHGLFGFSPAKDSNAESMNVA</sequence>
<organism evidence="3 4">
    <name type="scientific">Cichlidogyrus casuarinus</name>
    <dbReference type="NCBI Taxonomy" id="1844966"/>
    <lineage>
        <taxon>Eukaryota</taxon>
        <taxon>Metazoa</taxon>
        <taxon>Spiralia</taxon>
        <taxon>Lophotrochozoa</taxon>
        <taxon>Platyhelminthes</taxon>
        <taxon>Monogenea</taxon>
        <taxon>Monopisthocotylea</taxon>
        <taxon>Dactylogyridea</taxon>
        <taxon>Ancyrocephalidae</taxon>
        <taxon>Cichlidogyrus</taxon>
    </lineage>
</organism>
<reference evidence="3 4" key="1">
    <citation type="submission" date="2024-11" db="EMBL/GenBank/DDBJ databases">
        <title>Adaptive evolution of stress response genes in parasites aligns with host niche diversity.</title>
        <authorList>
            <person name="Hahn C."/>
            <person name="Resl P."/>
        </authorList>
    </citation>
    <scope>NUCLEOTIDE SEQUENCE [LARGE SCALE GENOMIC DNA]</scope>
    <source>
        <strain evidence="3">EGGRZ-B1_66</strain>
        <tissue evidence="3">Body</tissue>
    </source>
</reference>
<feature type="binding site" evidence="2">
    <location>
        <position position="32"/>
    </location>
    <ligand>
        <name>Zn(2+)</name>
        <dbReference type="ChEBI" id="CHEBI:29105"/>
        <label>2</label>
    </ligand>
</feature>
<dbReference type="Gene3D" id="3.40.720.10">
    <property type="entry name" value="Alkaline Phosphatase, subunit A"/>
    <property type="match status" value="1"/>
</dbReference>
<dbReference type="Pfam" id="PF00245">
    <property type="entry name" value="Alk_phosphatase"/>
    <property type="match status" value="1"/>
</dbReference>
<keyword evidence="4" id="KW-1185">Reference proteome</keyword>
<feature type="non-terminal residue" evidence="3">
    <location>
        <position position="1"/>
    </location>
</feature>
<dbReference type="EC" id="3.1.3.1" evidence="1"/>
<comment type="cofactor">
    <cofactor evidence="2">
        <name>Zn(2+)</name>
        <dbReference type="ChEBI" id="CHEBI:29105"/>
    </cofactor>
    <text evidence="2">Binds 2 Zn(2+) ions.</text>
</comment>
<proteinExistence type="predicted"/>
<protein>
    <recommendedName>
        <fullName evidence="1">alkaline phosphatase</fullName>
        <ecNumber evidence="1">3.1.3.1</ecNumber>
    </recommendedName>
</protein>
<keyword evidence="2" id="KW-0862">Zinc</keyword>
<dbReference type="AlphaFoldDB" id="A0ABD2PWF0"/>
<evidence type="ECO:0000256" key="1">
    <source>
        <dbReference type="ARBA" id="ARBA00012647"/>
    </source>
</evidence>
<evidence type="ECO:0000313" key="3">
    <source>
        <dbReference type="EMBL" id="KAL3311750.1"/>
    </source>
</evidence>
<dbReference type="SUPFAM" id="SSF53649">
    <property type="entry name" value="Alkaline phosphatase-like"/>
    <property type="match status" value="1"/>
</dbReference>
<feature type="binding site" evidence="2">
    <location>
        <position position="33"/>
    </location>
    <ligand>
        <name>Zn(2+)</name>
        <dbReference type="ChEBI" id="CHEBI:29105"/>
        <label>2</label>
    </ligand>
</feature>
<evidence type="ECO:0000313" key="4">
    <source>
        <dbReference type="Proteomes" id="UP001626550"/>
    </source>
</evidence>
<dbReference type="InterPro" id="IPR017850">
    <property type="entry name" value="Alkaline_phosphatase_core_sf"/>
</dbReference>
<gene>
    <name evidence="3" type="ORF">Ciccas_009667</name>
</gene>
<comment type="caution">
    <text evidence="3">The sequence shown here is derived from an EMBL/GenBank/DDBJ whole genome shotgun (WGS) entry which is preliminary data.</text>
</comment>
<dbReference type="InterPro" id="IPR001952">
    <property type="entry name" value="Alkaline_phosphatase"/>
</dbReference>
<name>A0ABD2PWF0_9PLAT</name>
<evidence type="ECO:0000256" key="2">
    <source>
        <dbReference type="PIRSR" id="PIRSR601952-2"/>
    </source>
</evidence>